<accession>A0ABW5AUW6</accession>
<comment type="caution">
    <text evidence="1">The sequence shown here is derived from an EMBL/GenBank/DDBJ whole genome shotgun (WGS) entry which is preliminary data.</text>
</comment>
<evidence type="ECO:0000313" key="2">
    <source>
        <dbReference type="Proteomes" id="UP001597344"/>
    </source>
</evidence>
<protein>
    <submittedName>
        <fullName evidence="1">Pyridoxamine 5'-phosphate oxidase family protein</fullName>
    </submittedName>
</protein>
<reference evidence="2" key="1">
    <citation type="journal article" date="2019" name="Int. J. Syst. Evol. Microbiol.">
        <title>The Global Catalogue of Microorganisms (GCM) 10K type strain sequencing project: providing services to taxonomists for standard genome sequencing and annotation.</title>
        <authorList>
            <consortium name="The Broad Institute Genomics Platform"/>
            <consortium name="The Broad Institute Genome Sequencing Center for Infectious Disease"/>
            <person name="Wu L."/>
            <person name="Ma J."/>
        </authorList>
    </citation>
    <scope>NUCLEOTIDE SEQUENCE [LARGE SCALE GENOMIC DNA]</scope>
    <source>
        <strain evidence="2">DT92</strain>
    </source>
</reference>
<dbReference type="InterPro" id="IPR024747">
    <property type="entry name" value="Pyridox_Oxase-rel"/>
</dbReference>
<dbReference type="RefSeq" id="WP_378318634.1">
    <property type="nucleotide sequence ID" value="NZ_JBHUHY010000002.1"/>
</dbReference>
<sequence length="151" mass="17512">MIKKLDKKESVQILSNNYIGYLAFISQDSPYIVPITYYYDKDNITTISYSGMGHKIEAMRKNDAVSMIVDEIESLSNWKSVLIQGRFEELTGTDARYLLHEFSEGVKKIIRRKEKKSPQFIDEFSSKISSENIPIVYRIKIDEITGKQRDS</sequence>
<dbReference type="SUPFAM" id="SSF50475">
    <property type="entry name" value="FMN-binding split barrel"/>
    <property type="match status" value="1"/>
</dbReference>
<evidence type="ECO:0000313" key="1">
    <source>
        <dbReference type="EMBL" id="MFD2185661.1"/>
    </source>
</evidence>
<dbReference type="EMBL" id="JBHUHY010000002">
    <property type="protein sequence ID" value="MFD2185661.1"/>
    <property type="molecule type" value="Genomic_DNA"/>
</dbReference>
<keyword evidence="2" id="KW-1185">Reference proteome</keyword>
<organism evidence="1 2">
    <name type="scientific">Aquimarina celericrescens</name>
    <dbReference type="NCBI Taxonomy" id="1964542"/>
    <lineage>
        <taxon>Bacteria</taxon>
        <taxon>Pseudomonadati</taxon>
        <taxon>Bacteroidota</taxon>
        <taxon>Flavobacteriia</taxon>
        <taxon>Flavobacteriales</taxon>
        <taxon>Flavobacteriaceae</taxon>
        <taxon>Aquimarina</taxon>
    </lineage>
</organism>
<dbReference type="Gene3D" id="2.30.110.10">
    <property type="entry name" value="Electron Transport, Fmn-binding Protein, Chain A"/>
    <property type="match status" value="1"/>
</dbReference>
<gene>
    <name evidence="1" type="ORF">ACFSJT_02590</name>
</gene>
<dbReference type="Proteomes" id="UP001597344">
    <property type="component" value="Unassembled WGS sequence"/>
</dbReference>
<name>A0ABW5AUW6_9FLAO</name>
<dbReference type="InterPro" id="IPR012349">
    <property type="entry name" value="Split_barrel_FMN-bd"/>
</dbReference>
<proteinExistence type="predicted"/>
<dbReference type="Pfam" id="PF12900">
    <property type="entry name" value="Pyridox_ox_2"/>
    <property type="match status" value="1"/>
</dbReference>